<dbReference type="AlphaFoldDB" id="A0A5C5V8R6"/>
<sequence>MHRPGDRRRLPLLIGIFSGWALAFDLLFLLPLASFRSPQATEPDAFTWLFVSLISAAGFAVVAGFLMFRFDPTNFAVAMGVKMGAYRVIAYLYPVSSRRHSKRKPPRNLGSAGQSTSWTAAGS</sequence>
<dbReference type="Proteomes" id="UP000318878">
    <property type="component" value="Unassembled WGS sequence"/>
</dbReference>
<keyword evidence="2" id="KW-1133">Transmembrane helix</keyword>
<proteinExistence type="predicted"/>
<keyword evidence="4" id="KW-1185">Reference proteome</keyword>
<name>A0A5C5V8R6_9BACT</name>
<reference evidence="3 4" key="1">
    <citation type="submission" date="2019-02" db="EMBL/GenBank/DDBJ databases">
        <title>Deep-cultivation of Planctomycetes and their phenomic and genomic characterization uncovers novel biology.</title>
        <authorList>
            <person name="Wiegand S."/>
            <person name="Jogler M."/>
            <person name="Boedeker C."/>
            <person name="Pinto D."/>
            <person name="Vollmers J."/>
            <person name="Rivas-Marin E."/>
            <person name="Kohn T."/>
            <person name="Peeters S.H."/>
            <person name="Heuer A."/>
            <person name="Rast P."/>
            <person name="Oberbeckmann S."/>
            <person name="Bunk B."/>
            <person name="Jeske O."/>
            <person name="Meyerdierks A."/>
            <person name="Storesund J.E."/>
            <person name="Kallscheuer N."/>
            <person name="Luecker S."/>
            <person name="Lage O.M."/>
            <person name="Pohl T."/>
            <person name="Merkel B.J."/>
            <person name="Hornburger P."/>
            <person name="Mueller R.-W."/>
            <person name="Bruemmer F."/>
            <person name="Labrenz M."/>
            <person name="Spormann A.M."/>
            <person name="Op Den Camp H."/>
            <person name="Overmann J."/>
            <person name="Amann R."/>
            <person name="Jetten M.S.M."/>
            <person name="Mascher T."/>
            <person name="Medema M.H."/>
            <person name="Devos D.P."/>
            <person name="Kaster A.-K."/>
            <person name="Ovreas L."/>
            <person name="Rohde M."/>
            <person name="Galperin M.Y."/>
            <person name="Jogler C."/>
        </authorList>
    </citation>
    <scope>NUCLEOTIDE SEQUENCE [LARGE SCALE GENOMIC DNA]</scope>
    <source>
        <strain evidence="3 4">Enr8</strain>
    </source>
</reference>
<feature type="region of interest" description="Disordered" evidence="1">
    <location>
        <begin position="97"/>
        <end position="123"/>
    </location>
</feature>
<accession>A0A5C5V8R6</accession>
<feature type="compositionally biased region" description="Polar residues" evidence="1">
    <location>
        <begin position="111"/>
        <end position="123"/>
    </location>
</feature>
<dbReference type="EMBL" id="SJPF01000002">
    <property type="protein sequence ID" value="TWT34125.1"/>
    <property type="molecule type" value="Genomic_DNA"/>
</dbReference>
<gene>
    <name evidence="3" type="ORF">Enr8_15180</name>
</gene>
<evidence type="ECO:0000256" key="1">
    <source>
        <dbReference type="SAM" id="MobiDB-lite"/>
    </source>
</evidence>
<evidence type="ECO:0000256" key="2">
    <source>
        <dbReference type="SAM" id="Phobius"/>
    </source>
</evidence>
<keyword evidence="2" id="KW-0812">Transmembrane</keyword>
<organism evidence="3 4">
    <name type="scientific">Blastopirellula retiformator</name>
    <dbReference type="NCBI Taxonomy" id="2527970"/>
    <lineage>
        <taxon>Bacteria</taxon>
        <taxon>Pseudomonadati</taxon>
        <taxon>Planctomycetota</taxon>
        <taxon>Planctomycetia</taxon>
        <taxon>Pirellulales</taxon>
        <taxon>Pirellulaceae</taxon>
        <taxon>Blastopirellula</taxon>
    </lineage>
</organism>
<keyword evidence="2" id="KW-0472">Membrane</keyword>
<feature type="transmembrane region" description="Helical" evidence="2">
    <location>
        <begin position="45"/>
        <end position="68"/>
    </location>
</feature>
<protein>
    <submittedName>
        <fullName evidence="3">Uncharacterized protein</fullName>
    </submittedName>
</protein>
<comment type="caution">
    <text evidence="3">The sequence shown here is derived from an EMBL/GenBank/DDBJ whole genome shotgun (WGS) entry which is preliminary data.</text>
</comment>
<evidence type="ECO:0000313" key="3">
    <source>
        <dbReference type="EMBL" id="TWT34125.1"/>
    </source>
</evidence>
<evidence type="ECO:0000313" key="4">
    <source>
        <dbReference type="Proteomes" id="UP000318878"/>
    </source>
</evidence>
<dbReference type="RefSeq" id="WP_146430072.1">
    <property type="nucleotide sequence ID" value="NZ_SJPF01000002.1"/>
</dbReference>
<feature type="compositionally biased region" description="Basic residues" evidence="1">
    <location>
        <begin position="97"/>
        <end position="106"/>
    </location>
</feature>
<feature type="transmembrane region" description="Helical" evidence="2">
    <location>
        <begin position="12"/>
        <end position="33"/>
    </location>
</feature>